<evidence type="ECO:0000256" key="1">
    <source>
        <dbReference type="SAM" id="MobiDB-lite"/>
    </source>
</evidence>
<evidence type="ECO:0000256" key="2">
    <source>
        <dbReference type="SAM" id="Phobius"/>
    </source>
</evidence>
<keyword evidence="2" id="KW-0812">Transmembrane</keyword>
<proteinExistence type="predicted"/>
<evidence type="ECO:0000313" key="5">
    <source>
        <dbReference type="Proteomes" id="UP000317835"/>
    </source>
</evidence>
<keyword evidence="2" id="KW-1133">Transmembrane helix</keyword>
<dbReference type="KEGG" id="tpla:ElP_26810"/>
<keyword evidence="2" id="KW-0472">Membrane</keyword>
<feature type="region of interest" description="Disordered" evidence="1">
    <location>
        <begin position="1"/>
        <end position="29"/>
    </location>
</feature>
<reference evidence="4 5" key="1">
    <citation type="submission" date="2019-02" db="EMBL/GenBank/DDBJ databases">
        <title>Deep-cultivation of Planctomycetes and their phenomic and genomic characterization uncovers novel biology.</title>
        <authorList>
            <person name="Wiegand S."/>
            <person name="Jogler M."/>
            <person name="Boedeker C."/>
            <person name="Pinto D."/>
            <person name="Vollmers J."/>
            <person name="Rivas-Marin E."/>
            <person name="Kohn T."/>
            <person name="Peeters S.H."/>
            <person name="Heuer A."/>
            <person name="Rast P."/>
            <person name="Oberbeckmann S."/>
            <person name="Bunk B."/>
            <person name="Jeske O."/>
            <person name="Meyerdierks A."/>
            <person name="Storesund J.E."/>
            <person name="Kallscheuer N."/>
            <person name="Luecker S."/>
            <person name="Lage O.M."/>
            <person name="Pohl T."/>
            <person name="Merkel B.J."/>
            <person name="Hornburger P."/>
            <person name="Mueller R.-W."/>
            <person name="Bruemmer F."/>
            <person name="Labrenz M."/>
            <person name="Spormann A.M."/>
            <person name="Op den Camp H."/>
            <person name="Overmann J."/>
            <person name="Amann R."/>
            <person name="Jetten M.S.M."/>
            <person name="Mascher T."/>
            <person name="Medema M.H."/>
            <person name="Devos D.P."/>
            <person name="Kaster A.-K."/>
            <person name="Ovreas L."/>
            <person name="Rohde M."/>
            <person name="Galperin M.Y."/>
            <person name="Jogler C."/>
        </authorList>
    </citation>
    <scope>NUCLEOTIDE SEQUENCE [LARGE SCALE GENOMIC DNA]</scope>
    <source>
        <strain evidence="4 5">ElP</strain>
    </source>
</reference>
<dbReference type="InterPro" id="IPR026870">
    <property type="entry name" value="Zinc_ribbon_dom"/>
</dbReference>
<dbReference type="AlphaFoldDB" id="A0A518H1R9"/>
<accession>A0A518H1R9</accession>
<organism evidence="4 5">
    <name type="scientific">Tautonia plasticadhaerens</name>
    <dbReference type="NCBI Taxonomy" id="2527974"/>
    <lineage>
        <taxon>Bacteria</taxon>
        <taxon>Pseudomonadati</taxon>
        <taxon>Planctomycetota</taxon>
        <taxon>Planctomycetia</taxon>
        <taxon>Isosphaerales</taxon>
        <taxon>Isosphaeraceae</taxon>
        <taxon>Tautonia</taxon>
    </lineage>
</organism>
<sequence length="83" mass="9353">MPDDDWDDDDDPDLDGDEDEEDDGETAVLPCPSCGAEVYEDAERCPSCGDFIARRRLRGWEGRPWWWVALGLVGIGALILWLL</sequence>
<dbReference type="RefSeq" id="WP_145269930.1">
    <property type="nucleotide sequence ID" value="NZ_CP036426.1"/>
</dbReference>
<evidence type="ECO:0000259" key="3">
    <source>
        <dbReference type="Pfam" id="PF13240"/>
    </source>
</evidence>
<evidence type="ECO:0000313" key="4">
    <source>
        <dbReference type="EMBL" id="QDV34785.1"/>
    </source>
</evidence>
<feature type="domain" description="Zinc-ribbon" evidence="3">
    <location>
        <begin position="31"/>
        <end position="49"/>
    </location>
</feature>
<dbReference type="OrthoDB" id="292190at2"/>
<feature type="transmembrane region" description="Helical" evidence="2">
    <location>
        <begin position="64"/>
        <end position="82"/>
    </location>
</feature>
<name>A0A518H1R9_9BACT</name>
<dbReference type="EMBL" id="CP036426">
    <property type="protein sequence ID" value="QDV34785.1"/>
    <property type="molecule type" value="Genomic_DNA"/>
</dbReference>
<dbReference type="Pfam" id="PF13240">
    <property type="entry name" value="Zn_Ribbon_1"/>
    <property type="match status" value="1"/>
</dbReference>
<feature type="compositionally biased region" description="Acidic residues" evidence="1">
    <location>
        <begin position="1"/>
        <end position="25"/>
    </location>
</feature>
<keyword evidence="5" id="KW-1185">Reference proteome</keyword>
<gene>
    <name evidence="4" type="ORF">ElP_26810</name>
</gene>
<dbReference type="Proteomes" id="UP000317835">
    <property type="component" value="Chromosome"/>
</dbReference>
<protein>
    <recommendedName>
        <fullName evidence="3">Zinc-ribbon domain-containing protein</fullName>
    </recommendedName>
</protein>